<dbReference type="SUPFAM" id="SSF52317">
    <property type="entry name" value="Class I glutamine amidotransferase-like"/>
    <property type="match status" value="1"/>
</dbReference>
<evidence type="ECO:0000313" key="3">
    <source>
        <dbReference type="Proteomes" id="UP000568106"/>
    </source>
</evidence>
<dbReference type="InterPro" id="IPR024078">
    <property type="entry name" value="LmbE-like_dom_sf"/>
</dbReference>
<accession>A0A7W8IFD5</accession>
<dbReference type="SUPFAM" id="SSF102588">
    <property type="entry name" value="LmbE-like"/>
    <property type="match status" value="1"/>
</dbReference>
<organism evidence="2 3">
    <name type="scientific">Tunturiibacter empetritectus</name>
    <dbReference type="NCBI Taxonomy" id="3069691"/>
    <lineage>
        <taxon>Bacteria</taxon>
        <taxon>Pseudomonadati</taxon>
        <taxon>Acidobacteriota</taxon>
        <taxon>Terriglobia</taxon>
        <taxon>Terriglobales</taxon>
        <taxon>Acidobacteriaceae</taxon>
        <taxon>Tunturiibacter</taxon>
    </lineage>
</organism>
<dbReference type="AlphaFoldDB" id="A0A7W8IFD5"/>
<gene>
    <name evidence="2" type="ORF">HDF09_000854</name>
</gene>
<dbReference type="Proteomes" id="UP000568106">
    <property type="component" value="Unassembled WGS sequence"/>
</dbReference>
<keyword evidence="3" id="KW-1185">Reference proteome</keyword>
<comment type="caution">
    <text evidence="2">The sequence shown here is derived from an EMBL/GenBank/DDBJ whole genome shotgun (WGS) entry which is preliminary data.</text>
</comment>
<dbReference type="GO" id="GO:0016811">
    <property type="term" value="F:hydrolase activity, acting on carbon-nitrogen (but not peptide) bonds, in linear amides"/>
    <property type="evidence" value="ECO:0007669"/>
    <property type="project" value="TreeGrafter"/>
</dbReference>
<dbReference type="Gene3D" id="3.40.50.10320">
    <property type="entry name" value="LmbE-like"/>
    <property type="match status" value="1"/>
</dbReference>
<dbReference type="EMBL" id="JACHDY010000001">
    <property type="protein sequence ID" value="MBB5316204.1"/>
    <property type="molecule type" value="Genomic_DNA"/>
</dbReference>
<protein>
    <submittedName>
        <fullName evidence="2">LmbE family N-acetylglucosaminyl deacetylase</fullName>
    </submittedName>
</protein>
<dbReference type="InterPro" id="IPR003737">
    <property type="entry name" value="GlcNAc_PI_deacetylase-related"/>
</dbReference>
<dbReference type="PANTHER" id="PTHR12993:SF11">
    <property type="entry name" value="N-ACETYLGLUCOSAMINYL-PHOSPHATIDYLINOSITOL DE-N-ACETYLASE"/>
    <property type="match status" value="1"/>
</dbReference>
<evidence type="ECO:0000313" key="2">
    <source>
        <dbReference type="EMBL" id="MBB5316204.1"/>
    </source>
</evidence>
<dbReference type="InterPro" id="IPR018905">
    <property type="entry name" value="A-galactase_NEW3"/>
</dbReference>
<name>A0A7W8IFD5_9BACT</name>
<reference evidence="2" key="1">
    <citation type="submission" date="2020-08" db="EMBL/GenBank/DDBJ databases">
        <title>Genomic Encyclopedia of Type Strains, Phase IV (KMG-V): Genome sequencing to study the core and pangenomes of soil and plant-associated prokaryotes.</title>
        <authorList>
            <person name="Whitman W."/>
        </authorList>
    </citation>
    <scope>NUCLEOTIDE SEQUENCE [LARGE SCALE GENOMIC DNA]</scope>
    <source>
        <strain evidence="2">M8UP27</strain>
    </source>
</reference>
<evidence type="ECO:0000259" key="1">
    <source>
        <dbReference type="Pfam" id="PF10633"/>
    </source>
</evidence>
<proteinExistence type="predicted"/>
<dbReference type="Pfam" id="PF10633">
    <property type="entry name" value="NPCBM_assoc"/>
    <property type="match status" value="1"/>
</dbReference>
<dbReference type="InterPro" id="IPR029062">
    <property type="entry name" value="Class_I_gatase-like"/>
</dbReference>
<dbReference type="Pfam" id="PF02585">
    <property type="entry name" value="PIG-L"/>
    <property type="match status" value="1"/>
</dbReference>
<dbReference type="PROSITE" id="PS51257">
    <property type="entry name" value="PROKAR_LIPOPROTEIN"/>
    <property type="match status" value="1"/>
</dbReference>
<dbReference type="PANTHER" id="PTHR12993">
    <property type="entry name" value="N-ACETYLGLUCOSAMINYL-PHOSPHATIDYLINOSITOL DE-N-ACETYLASE-RELATED"/>
    <property type="match status" value="1"/>
</dbReference>
<sequence length="952" mass="101868">MTSMRVVAGLAAVSVMALVVAGGVLSCQELRDAARQDKANLAAEQVRSAVGVRGIAANEGSTALWQSLVKLRTRASLMMIVAHPDDEDGGMLTYEARGQGAHVAMLTLTRGEGGQNLMSADFDDALGLVRTQELLAAGRYMGIDQMWGTQVDFGFSKTKEEAFENWGHDRVLYDAVRAVRLYRPLVVTAVFLGGITDGHGQHQVSGEMAQEVFDAAGDPKVFPDQIAAGLMPWSPLKVYGRVPFFSVTSKGMYDYATGKYAPARFYNYVTKEWTTESPKANVTVPEGDYSPVLGMTYLQFARMGLGLQKSQNGGMGIPAAGRFDVGYHRYGARLQDGAQPGEEEKGFFDGVDTSLVGMSSLAPGETSFLKQDLAKIDGLVGQAVGVYKIAAPEKTAPFLRDGLRATDELIAKVEASGLTAREKYDLLHELRVKRMQFNDAIVQALGISLRAQVTGKAETGPFARFSDGAETFVTAVPGQSFGVKTLVANGSKVKLVEKDVTLVSSSGQTYQMTPIATDGKDAPDVTIQNDAHENLFQVKLPEDAKVTRPPFTRPGIEQAYYDVADPAMRNASLPLPALTAWVTLDYDGVEVKLGQEVQTLHRVTGLGTVYEPLVVAPAISVAVSPSAGVVPLTEKTLMVTAKVKSNVKGAATGTVKLELPAGWTAAPETAEFSLGKDGDSVDVPFVVTPGKMAETAYTMTAVASYEGKEYREGYKTVGYAGLLPANLYRPATYRARGADVKVAPGLKVGYLPGTGDEVQASLENLGVHSTTLTMGDIAGGRLSGYDVVVLGVRAYAAHPGLAAANGQLLQYAKNGGVVIVQYNLGNFDYGPYSYSLGSAEKVVDEKAPVRLLVPESPVLSWPNRITERDFDGWVEERGHGFMETWDLQYVAPLETHDPGQDPQRGGLLVAKTGKGAYVYVALALYRELPEGVPGAYRLFANLLSLGKDAVAK</sequence>
<feature type="domain" description="Alpha-galactosidase NEW3" evidence="1">
    <location>
        <begin position="641"/>
        <end position="705"/>
    </location>
</feature>